<protein>
    <recommendedName>
        <fullName evidence="5">DUF3618 domain-containing protein</fullName>
    </recommendedName>
</protein>
<keyword evidence="4" id="KW-1185">Reference proteome</keyword>
<dbReference type="Proteomes" id="UP001236369">
    <property type="component" value="Unassembled WGS sequence"/>
</dbReference>
<feature type="region of interest" description="Disordered" evidence="1">
    <location>
        <begin position="54"/>
        <end position="84"/>
    </location>
</feature>
<reference evidence="3 4" key="1">
    <citation type="submission" date="2023-07" db="EMBL/GenBank/DDBJ databases">
        <title>Genomic Encyclopedia of Type Strains, Phase IV (KMG-IV): sequencing the most valuable type-strain genomes for metagenomic binning, comparative biology and taxonomic classification.</title>
        <authorList>
            <person name="Goeker M."/>
        </authorList>
    </citation>
    <scope>NUCLEOTIDE SEQUENCE [LARGE SCALE GENOMIC DNA]</scope>
    <source>
        <strain evidence="3 4">DSM 19562</strain>
    </source>
</reference>
<feature type="region of interest" description="Disordered" evidence="1">
    <location>
        <begin position="1"/>
        <end position="29"/>
    </location>
</feature>
<proteinExistence type="predicted"/>
<keyword evidence="2" id="KW-1133">Transmembrane helix</keyword>
<evidence type="ECO:0008006" key="5">
    <source>
        <dbReference type="Google" id="ProtNLM"/>
    </source>
</evidence>
<name>A0ABU0HTU7_9HYPH</name>
<feature type="compositionally biased region" description="Basic and acidic residues" evidence="1">
    <location>
        <begin position="1"/>
        <end position="26"/>
    </location>
</feature>
<comment type="caution">
    <text evidence="3">The sequence shown here is derived from an EMBL/GenBank/DDBJ whole genome shotgun (WGS) entry which is preliminary data.</text>
</comment>
<organism evidence="3 4">
    <name type="scientific">Methylobacterium persicinum</name>
    <dbReference type="NCBI Taxonomy" id="374426"/>
    <lineage>
        <taxon>Bacteria</taxon>
        <taxon>Pseudomonadati</taxon>
        <taxon>Pseudomonadota</taxon>
        <taxon>Alphaproteobacteria</taxon>
        <taxon>Hyphomicrobiales</taxon>
        <taxon>Methylobacteriaceae</taxon>
        <taxon>Methylobacterium</taxon>
    </lineage>
</organism>
<evidence type="ECO:0000256" key="2">
    <source>
        <dbReference type="SAM" id="Phobius"/>
    </source>
</evidence>
<evidence type="ECO:0000256" key="1">
    <source>
        <dbReference type="SAM" id="MobiDB-lite"/>
    </source>
</evidence>
<accession>A0ABU0HTU7</accession>
<dbReference type="EMBL" id="JAUSVV010000027">
    <property type="protein sequence ID" value="MDQ0445347.1"/>
    <property type="molecule type" value="Genomic_DNA"/>
</dbReference>
<sequence length="127" mass="13340">MSKPHLDHGDVTHGDASDTDGHRIESATDEIFARAQDAVRDVADRATHLAQDTLDRGRVGIRKVERSSRRGHPNGGGRPGTSPFATALAVGAMGYAIATLIQGATRKRRVNPANAVPDKVMPAAPAG</sequence>
<feature type="transmembrane region" description="Helical" evidence="2">
    <location>
        <begin position="84"/>
        <end position="101"/>
    </location>
</feature>
<keyword evidence="2" id="KW-0812">Transmembrane</keyword>
<evidence type="ECO:0000313" key="3">
    <source>
        <dbReference type="EMBL" id="MDQ0445347.1"/>
    </source>
</evidence>
<feature type="compositionally biased region" description="Basic and acidic residues" evidence="1">
    <location>
        <begin position="54"/>
        <end position="68"/>
    </location>
</feature>
<gene>
    <name evidence="3" type="ORF">QO016_004876</name>
</gene>
<evidence type="ECO:0000313" key="4">
    <source>
        <dbReference type="Proteomes" id="UP001236369"/>
    </source>
</evidence>
<keyword evidence="2" id="KW-0472">Membrane</keyword>
<dbReference type="RefSeq" id="WP_238252678.1">
    <property type="nucleotide sequence ID" value="NZ_BPQX01000058.1"/>
</dbReference>